<keyword evidence="10" id="KW-1185">Reference proteome</keyword>
<comment type="similarity">
    <text evidence="2">Belongs to the class-I pyridine nucleotide-disulfide oxidoreductase family. PYROXD1 subfamily.</text>
</comment>
<dbReference type="InterPro" id="IPR036188">
    <property type="entry name" value="FAD/NAD-bd_sf"/>
</dbReference>
<dbReference type="EMBL" id="NCKV01000004">
    <property type="protein sequence ID" value="RWS31999.1"/>
    <property type="molecule type" value="Genomic_DNA"/>
</dbReference>
<feature type="domain" description="FAD/NAD(P)-binding" evidence="7">
    <location>
        <begin position="273"/>
        <end position="366"/>
    </location>
</feature>
<dbReference type="Gene3D" id="3.50.50.60">
    <property type="entry name" value="FAD/NAD(P)-binding domain"/>
    <property type="match status" value="3"/>
</dbReference>
<reference evidence="9 10" key="1">
    <citation type="journal article" date="2018" name="Gigascience">
        <title>Genomes of trombidid mites reveal novel predicted allergens and laterally-transferred genes associated with secondary metabolism.</title>
        <authorList>
            <person name="Dong X."/>
            <person name="Chaisiri K."/>
            <person name="Xia D."/>
            <person name="Armstrong S.D."/>
            <person name="Fang Y."/>
            <person name="Donnelly M.J."/>
            <person name="Kadowaki T."/>
            <person name="McGarry J.W."/>
            <person name="Darby A.C."/>
            <person name="Makepeace B.L."/>
        </authorList>
    </citation>
    <scope>NUCLEOTIDE SEQUENCE [LARGE SCALE GENOMIC DNA]</scope>
    <source>
        <strain evidence="9">UoL-UT</strain>
    </source>
</reference>
<name>A0A443SWV4_9ACAR</name>
<evidence type="ECO:0000256" key="1">
    <source>
        <dbReference type="ARBA" id="ARBA00001974"/>
    </source>
</evidence>
<dbReference type="InterPro" id="IPR036291">
    <property type="entry name" value="NAD(P)-bd_dom_sf"/>
</dbReference>
<dbReference type="GO" id="GO:0016491">
    <property type="term" value="F:oxidoreductase activity"/>
    <property type="evidence" value="ECO:0007669"/>
    <property type="project" value="UniProtKB-KW"/>
</dbReference>
<accession>A0A443SWV4</accession>
<organism evidence="9 10">
    <name type="scientific">Leptotrombidium deliense</name>
    <dbReference type="NCBI Taxonomy" id="299467"/>
    <lineage>
        <taxon>Eukaryota</taxon>
        <taxon>Metazoa</taxon>
        <taxon>Ecdysozoa</taxon>
        <taxon>Arthropoda</taxon>
        <taxon>Chelicerata</taxon>
        <taxon>Arachnida</taxon>
        <taxon>Acari</taxon>
        <taxon>Acariformes</taxon>
        <taxon>Trombidiformes</taxon>
        <taxon>Prostigmata</taxon>
        <taxon>Anystina</taxon>
        <taxon>Parasitengona</taxon>
        <taxon>Trombiculoidea</taxon>
        <taxon>Trombiculidae</taxon>
        <taxon>Leptotrombidium</taxon>
    </lineage>
</organism>
<feature type="domain" description="NADH-rubredoxin oxidoreductase C-terminal" evidence="8">
    <location>
        <begin position="397"/>
        <end position="461"/>
    </location>
</feature>
<dbReference type="InterPro" id="IPR016156">
    <property type="entry name" value="FAD/NAD-linked_Rdtase_dimer_sf"/>
</dbReference>
<evidence type="ECO:0000313" key="9">
    <source>
        <dbReference type="EMBL" id="RWS31999.1"/>
    </source>
</evidence>
<evidence type="ECO:0000256" key="6">
    <source>
        <dbReference type="ARBA" id="ARBA00023002"/>
    </source>
</evidence>
<dbReference type="AlphaFoldDB" id="A0A443SWV4"/>
<keyword evidence="5" id="KW-0274">FAD</keyword>
<dbReference type="PANTHER" id="PTHR43429:SF2">
    <property type="entry name" value="PYRIDINE NUCLEOTIDE-DISULFIDE OXIDOREDUCTASE DOMAIN-CONTAINING PROTEIN 1"/>
    <property type="match status" value="1"/>
</dbReference>
<dbReference type="Pfam" id="PF18267">
    <property type="entry name" value="Rubredoxin_C"/>
    <property type="match status" value="1"/>
</dbReference>
<evidence type="ECO:0000256" key="4">
    <source>
        <dbReference type="ARBA" id="ARBA00022630"/>
    </source>
</evidence>
<proteinExistence type="inferred from homology"/>
<dbReference type="OrthoDB" id="202203at2759"/>
<comment type="caution">
    <text evidence="9">The sequence shown here is derived from an EMBL/GenBank/DDBJ whole genome shotgun (WGS) entry which is preliminary data.</text>
</comment>
<sequence length="483" mass="54207">MSLSCDATVVIGAGIAGVSCVLTLCEQCPELNVVLITNSSTVKLASKVQKVGHNLESFEIEEKAINYFDSFQNVKVILDFVSSIDSVNHYIYLKKCDPIKYTKLCICTGGQPKLIQFNNENILGIRDTESIEHFANRLKVAERVAIVGNGGIALELIHHIQNCELIWIVRDKSAGTTFFDAHAAHFLLSSKCENTEYNLVRRLKYVAVNDDNSKQGFGSALGPDWKETLQAKNLEMKGNCSATKNVMFEFESEVTSIYSTAEIPEEKGVRISIDERNKWPVFVELSNGKIFGCNFIVSATGVVPNLIPLRNEKHFTISSDFGIEVNKEMMTSESDVYAAGDVCTAAWDASNTWFQMRLWTQAKQMGMYAAFCILSHMRNISPEIYFPFDVFTHITHFFGYKVVLLGLFNAQTLESGFEILLRVTDGNEYIKVVVFEDRVVGALLIGETDLEETFENLILNKLDIGRLKDNLLESNVDIEDYFD</sequence>
<dbReference type="Proteomes" id="UP000288716">
    <property type="component" value="Unassembled WGS sequence"/>
</dbReference>
<feature type="domain" description="FAD/NAD(P)-binding" evidence="7">
    <location>
        <begin position="8"/>
        <end position="163"/>
    </location>
</feature>
<dbReference type="STRING" id="299467.A0A443SWV4"/>
<dbReference type="Gene3D" id="3.30.390.30">
    <property type="match status" value="1"/>
</dbReference>
<dbReference type="Pfam" id="PF07992">
    <property type="entry name" value="Pyr_redox_2"/>
    <property type="match status" value="2"/>
</dbReference>
<evidence type="ECO:0000259" key="7">
    <source>
        <dbReference type="Pfam" id="PF07992"/>
    </source>
</evidence>
<protein>
    <recommendedName>
        <fullName evidence="3">Pyridine nucleotide-disulfide oxidoreductase domain-containing protein 1</fullName>
    </recommendedName>
</protein>
<evidence type="ECO:0000259" key="8">
    <source>
        <dbReference type="Pfam" id="PF18267"/>
    </source>
</evidence>
<dbReference type="PANTHER" id="PTHR43429">
    <property type="entry name" value="PYRIDINE NUCLEOTIDE-DISULFIDE OXIDOREDUCTASE DOMAIN-CONTAINING"/>
    <property type="match status" value="1"/>
</dbReference>
<dbReference type="SUPFAM" id="SSF51905">
    <property type="entry name" value="FAD/NAD(P)-binding domain"/>
    <property type="match status" value="1"/>
</dbReference>
<evidence type="ECO:0000256" key="2">
    <source>
        <dbReference type="ARBA" id="ARBA00008147"/>
    </source>
</evidence>
<gene>
    <name evidence="9" type="ORF">B4U80_09030</name>
</gene>
<dbReference type="PRINTS" id="PR00368">
    <property type="entry name" value="FADPNR"/>
</dbReference>
<keyword evidence="6" id="KW-0560">Oxidoreductase</keyword>
<dbReference type="VEuPathDB" id="VectorBase:LDEU000037"/>
<dbReference type="InterPro" id="IPR041575">
    <property type="entry name" value="Rubredoxin_C"/>
</dbReference>
<dbReference type="InterPro" id="IPR023753">
    <property type="entry name" value="FAD/NAD-binding_dom"/>
</dbReference>
<evidence type="ECO:0000256" key="3">
    <source>
        <dbReference type="ARBA" id="ARBA00018240"/>
    </source>
</evidence>
<dbReference type="SUPFAM" id="SSF51735">
    <property type="entry name" value="NAD(P)-binding Rossmann-fold domains"/>
    <property type="match status" value="1"/>
</dbReference>
<dbReference type="InterPro" id="IPR050260">
    <property type="entry name" value="FAD-bd_OxRdtase"/>
</dbReference>
<evidence type="ECO:0000313" key="10">
    <source>
        <dbReference type="Proteomes" id="UP000288716"/>
    </source>
</evidence>
<keyword evidence="4" id="KW-0285">Flavoprotein</keyword>
<evidence type="ECO:0000256" key="5">
    <source>
        <dbReference type="ARBA" id="ARBA00022827"/>
    </source>
</evidence>
<comment type="cofactor">
    <cofactor evidence="1">
        <name>FAD</name>
        <dbReference type="ChEBI" id="CHEBI:57692"/>
    </cofactor>
</comment>